<sequence length="72" mass="8086">MNCRILLSRSSRNYAPAVGTEDAKRQACNRKKIEMVGPAAPQILLRAIDYTKRADELPEITPAYFQKSYAGK</sequence>
<organism evidence="1 2">
    <name type="scientific">Ignatzschineria indica</name>
    <dbReference type="NCBI Taxonomy" id="472583"/>
    <lineage>
        <taxon>Bacteria</taxon>
        <taxon>Pseudomonadati</taxon>
        <taxon>Pseudomonadota</taxon>
        <taxon>Gammaproteobacteria</taxon>
        <taxon>Cardiobacteriales</taxon>
        <taxon>Ignatzschineriaceae</taxon>
        <taxon>Ignatzschineria</taxon>
    </lineage>
</organism>
<protein>
    <submittedName>
        <fullName evidence="1">Uncharacterized protein</fullName>
    </submittedName>
</protein>
<evidence type="ECO:0000313" key="1">
    <source>
        <dbReference type="EMBL" id="PWD82663.1"/>
    </source>
</evidence>
<dbReference type="RefSeq" id="WP_109236610.1">
    <property type="nucleotide sequence ID" value="NZ_BMXZ01000003.1"/>
</dbReference>
<dbReference type="AlphaFoldDB" id="A0A2U2AJ34"/>
<accession>A0A2U2AJ34</accession>
<gene>
    <name evidence="1" type="ORF">DC082_08560</name>
</gene>
<comment type="caution">
    <text evidence="1">The sequence shown here is derived from an EMBL/GenBank/DDBJ whole genome shotgun (WGS) entry which is preliminary data.</text>
</comment>
<name>A0A2U2AJ34_9GAMM</name>
<keyword evidence="2" id="KW-1185">Reference proteome</keyword>
<dbReference type="EMBL" id="QEWR01000004">
    <property type="protein sequence ID" value="PWD82663.1"/>
    <property type="molecule type" value="Genomic_DNA"/>
</dbReference>
<dbReference type="Proteomes" id="UP000244948">
    <property type="component" value="Unassembled WGS sequence"/>
</dbReference>
<reference evidence="1 2" key="1">
    <citation type="journal article" date="2018" name="Genome Announc.">
        <title>Ignatzschineria cameli sp. nov., isolated from necrotic foot tissue of dromedaries (Camelus dromedarius) and associated maggots (Wohlfahrtia species) in Dubai.</title>
        <authorList>
            <person name="Tsang C.C."/>
            <person name="Tang J.Y."/>
            <person name="Fong J.Y."/>
            <person name="Kinne J."/>
            <person name="Lee H.H."/>
            <person name="Joseph M."/>
            <person name="Jose S."/>
            <person name="Schuster R.K."/>
            <person name="Tang Y."/>
            <person name="Sivakumar S."/>
            <person name="Chen J.H."/>
            <person name="Teng J.L."/>
            <person name="Lau S.K."/>
            <person name="Wernery U."/>
            <person name="Woo P.C."/>
        </authorList>
    </citation>
    <scope>NUCLEOTIDE SEQUENCE [LARGE SCALE GENOMIC DNA]</scope>
    <source>
        <strain evidence="1 2">KCTC 22643</strain>
    </source>
</reference>
<proteinExistence type="predicted"/>
<evidence type="ECO:0000313" key="2">
    <source>
        <dbReference type="Proteomes" id="UP000244948"/>
    </source>
</evidence>